<protein>
    <submittedName>
        <fullName evidence="5">Histidine kinase</fullName>
    </submittedName>
</protein>
<dbReference type="PANTHER" id="PTHR34220">
    <property type="entry name" value="SENSOR HISTIDINE KINASE YPDA"/>
    <property type="match status" value="1"/>
</dbReference>
<comment type="caution">
    <text evidence="5">The sequence shown here is derived from an EMBL/GenBank/DDBJ whole genome shotgun (WGS) entry which is preliminary data.</text>
</comment>
<proteinExistence type="predicted"/>
<keyword evidence="5" id="KW-0808">Transferase</keyword>
<dbReference type="SUPFAM" id="SSF55874">
    <property type="entry name" value="ATPase domain of HSP90 chaperone/DNA topoisomerase II/histidine kinase"/>
    <property type="match status" value="1"/>
</dbReference>
<dbReference type="Gene3D" id="3.30.565.10">
    <property type="entry name" value="Histidine kinase-like ATPase, C-terminal domain"/>
    <property type="match status" value="1"/>
</dbReference>
<dbReference type="PANTHER" id="PTHR34220:SF7">
    <property type="entry name" value="SENSOR HISTIDINE KINASE YPDA"/>
    <property type="match status" value="1"/>
</dbReference>
<feature type="domain" description="Histidine kinase/HSP90-like ATPase" evidence="3">
    <location>
        <begin position="479"/>
        <end position="589"/>
    </location>
</feature>
<feature type="transmembrane region" description="Helical" evidence="2">
    <location>
        <begin position="12"/>
        <end position="32"/>
    </location>
</feature>
<feature type="coiled-coil region" evidence="1">
    <location>
        <begin position="345"/>
        <end position="372"/>
    </location>
</feature>
<evidence type="ECO:0000259" key="3">
    <source>
        <dbReference type="Pfam" id="PF02518"/>
    </source>
</evidence>
<keyword evidence="6" id="KW-1185">Reference proteome</keyword>
<evidence type="ECO:0000259" key="4">
    <source>
        <dbReference type="Pfam" id="PF06580"/>
    </source>
</evidence>
<dbReference type="InterPro" id="IPR010559">
    <property type="entry name" value="Sig_transdc_His_kin_internal"/>
</dbReference>
<dbReference type="GO" id="GO:0016301">
    <property type="term" value="F:kinase activity"/>
    <property type="evidence" value="ECO:0007669"/>
    <property type="project" value="UniProtKB-KW"/>
</dbReference>
<accession>A0ABS7C206</accession>
<dbReference type="Pfam" id="PF06580">
    <property type="entry name" value="His_kinase"/>
    <property type="match status" value="1"/>
</dbReference>
<gene>
    <name evidence="5" type="ORF">K0U00_12770</name>
</gene>
<keyword evidence="1" id="KW-0175">Coiled coil</keyword>
<keyword evidence="2" id="KW-0472">Membrane</keyword>
<feature type="transmembrane region" description="Helical" evidence="2">
    <location>
        <begin position="290"/>
        <end position="312"/>
    </location>
</feature>
<dbReference type="EMBL" id="JAHZIK010000271">
    <property type="protein sequence ID" value="MBW7454907.1"/>
    <property type="molecule type" value="Genomic_DNA"/>
</dbReference>
<dbReference type="RefSeq" id="WP_210043482.1">
    <property type="nucleotide sequence ID" value="NZ_JBHLVU010000023.1"/>
</dbReference>
<dbReference type="InterPro" id="IPR003594">
    <property type="entry name" value="HATPase_dom"/>
</dbReference>
<evidence type="ECO:0000313" key="5">
    <source>
        <dbReference type="EMBL" id="MBW7454907.1"/>
    </source>
</evidence>
<dbReference type="InterPro" id="IPR050640">
    <property type="entry name" value="Bact_2-comp_sensor_kinase"/>
</dbReference>
<reference evidence="5 6" key="1">
    <citation type="submission" date="2021-07" db="EMBL/GenBank/DDBJ databases">
        <title>Paenibacillus radiodurans sp. nov., isolated from the southeastern edge of Tengger Desert.</title>
        <authorList>
            <person name="Zhang G."/>
        </authorList>
    </citation>
    <scope>NUCLEOTIDE SEQUENCE [LARGE SCALE GENOMIC DNA]</scope>
    <source>
        <strain evidence="5 6">CCM 7311</strain>
    </source>
</reference>
<organism evidence="5 6">
    <name type="scientific">Paenibacillus sepulcri</name>
    <dbReference type="NCBI Taxonomy" id="359917"/>
    <lineage>
        <taxon>Bacteria</taxon>
        <taxon>Bacillati</taxon>
        <taxon>Bacillota</taxon>
        <taxon>Bacilli</taxon>
        <taxon>Bacillales</taxon>
        <taxon>Paenibacillaceae</taxon>
        <taxon>Paenibacillus</taxon>
    </lineage>
</organism>
<keyword evidence="2" id="KW-0812">Transmembrane</keyword>
<dbReference type="Pfam" id="PF02518">
    <property type="entry name" value="HATPase_c"/>
    <property type="match status" value="1"/>
</dbReference>
<sequence>MAFLRRLSIRSQLFILAGSFIIVILIIIFHSYSTMSGMITRNHEEYVKQTISEIQKNVTSNKDVIYRLMQNISYNEEVQNYLVEKNALLKYDMFKKLNKLFISQRELKEGILDIVLSGNNGQWVDLYGGNKYVSALRDAVPPKVNAYYSGVQRFGTLFGGEEGLVFATSIYYMKQGELFNTRVGTMFFIVDPKALVGEQDYSSKQTNTQIYLLDRDQKVITSNLQNVSVGTQLTGLPSGTSDGSDKALQWNNKLYVMQRQSLPDIDGSILSMAPKDELLRDLLDIRRQELLILAICLLILAIPFMFIINNILRPLKKMMFFMTTVKRGDLLKFKKRISLQGYMEISIMASELNSMLDEIDQLTQRLIETNTRLYGIELEKKKSELAFLRSQINPHFLYNTLEAITGIAVVNKQNQIKTMTRALSSIFRYSIKGTGMVPLSEELGIIKSFVSIQQIRFKDRFSVDYECTEEALAYRVPKMILQPLVENAVYHGFEPRLKHGLLEIRGFVDEQGSLVVRIVDDGMGIDPVRLTELRALLAAPPSALAEEDEEQRSIGLVNVNNRIRLMFGEACGMRVESTLGSGTAIELTIAGRRELNA</sequence>
<feature type="domain" description="Signal transduction histidine kinase internal region" evidence="4">
    <location>
        <begin position="384"/>
        <end position="461"/>
    </location>
</feature>
<dbReference type="Proteomes" id="UP001519887">
    <property type="component" value="Unassembled WGS sequence"/>
</dbReference>
<evidence type="ECO:0000256" key="1">
    <source>
        <dbReference type="SAM" id="Coils"/>
    </source>
</evidence>
<evidence type="ECO:0000313" key="6">
    <source>
        <dbReference type="Proteomes" id="UP001519887"/>
    </source>
</evidence>
<name>A0ABS7C206_9BACL</name>
<dbReference type="Gene3D" id="6.10.340.10">
    <property type="match status" value="1"/>
</dbReference>
<dbReference type="InterPro" id="IPR036890">
    <property type="entry name" value="HATPase_C_sf"/>
</dbReference>
<keyword evidence="2" id="KW-1133">Transmembrane helix</keyword>
<evidence type="ECO:0000256" key="2">
    <source>
        <dbReference type="SAM" id="Phobius"/>
    </source>
</evidence>
<keyword evidence="5" id="KW-0418">Kinase</keyword>